<organism evidence="1 2">
    <name type="scientific">Candidatus Gallimonas intestinigallinarum</name>
    <dbReference type="NCBI Taxonomy" id="2838604"/>
    <lineage>
        <taxon>Bacteria</taxon>
        <taxon>Bacillati</taxon>
        <taxon>Bacillota</taxon>
        <taxon>Clostridia</taxon>
        <taxon>Candidatus Gallimonas</taxon>
    </lineage>
</organism>
<sequence length="189" mass="20158">PDTAKLTMELREEGAEHAAVTAACGARAELLLSALEKAGIDRKEVRTLSLRVDARYETTDGARTFAGYTAVQRLQLLCGADAGTLAPILEAARTSDADPLLSLDYTVRDLQSYRANLLSLAVEDAADKAAIIAEAACVPLGRLLSVTYAQPVAMPMRTLRMAARGDFGADLTPEDVTLSDEVTAVYEIE</sequence>
<accession>A0A9D2IVK7</accession>
<dbReference type="PANTHER" id="PTHR34387">
    <property type="entry name" value="SLR1258 PROTEIN"/>
    <property type="match status" value="1"/>
</dbReference>
<proteinExistence type="predicted"/>
<gene>
    <name evidence="1" type="ORF">H9812_05175</name>
</gene>
<dbReference type="Pfam" id="PF04402">
    <property type="entry name" value="SIMPL"/>
    <property type="match status" value="1"/>
</dbReference>
<feature type="non-terminal residue" evidence="1">
    <location>
        <position position="1"/>
    </location>
</feature>
<dbReference type="InterPro" id="IPR052022">
    <property type="entry name" value="26kDa_periplasmic_antigen"/>
</dbReference>
<reference evidence="1" key="1">
    <citation type="journal article" date="2021" name="PeerJ">
        <title>Extensive microbial diversity within the chicken gut microbiome revealed by metagenomics and culture.</title>
        <authorList>
            <person name="Gilroy R."/>
            <person name="Ravi A."/>
            <person name="Getino M."/>
            <person name="Pursley I."/>
            <person name="Horton D.L."/>
            <person name="Alikhan N.F."/>
            <person name="Baker D."/>
            <person name="Gharbi K."/>
            <person name="Hall N."/>
            <person name="Watson M."/>
            <person name="Adriaenssens E.M."/>
            <person name="Foster-Nyarko E."/>
            <person name="Jarju S."/>
            <person name="Secka A."/>
            <person name="Antonio M."/>
            <person name="Oren A."/>
            <person name="Chaudhuri R.R."/>
            <person name="La Ragione R."/>
            <person name="Hildebrand F."/>
            <person name="Pallen M.J."/>
        </authorList>
    </citation>
    <scope>NUCLEOTIDE SEQUENCE</scope>
    <source>
        <strain evidence="1">CHK33-5263</strain>
    </source>
</reference>
<dbReference type="Proteomes" id="UP000824044">
    <property type="component" value="Unassembled WGS sequence"/>
</dbReference>
<dbReference type="AlphaFoldDB" id="A0A9D2IVK7"/>
<protein>
    <submittedName>
        <fullName evidence="1">SIMPL domain-containing protein</fullName>
    </submittedName>
</protein>
<dbReference type="InterPro" id="IPR007497">
    <property type="entry name" value="SIMPL/DUF541"/>
</dbReference>
<dbReference type="EMBL" id="DXBS01000100">
    <property type="protein sequence ID" value="HIZ24841.1"/>
    <property type="molecule type" value="Genomic_DNA"/>
</dbReference>
<evidence type="ECO:0000313" key="1">
    <source>
        <dbReference type="EMBL" id="HIZ24841.1"/>
    </source>
</evidence>
<dbReference type="Gene3D" id="3.30.70.2970">
    <property type="entry name" value="Protein of unknown function (DUF541), domain 2"/>
    <property type="match status" value="1"/>
</dbReference>
<reference evidence="1" key="2">
    <citation type="submission" date="2021-04" db="EMBL/GenBank/DDBJ databases">
        <authorList>
            <person name="Gilroy R."/>
        </authorList>
    </citation>
    <scope>NUCLEOTIDE SEQUENCE</scope>
    <source>
        <strain evidence="1">CHK33-5263</strain>
    </source>
</reference>
<dbReference type="PANTHER" id="PTHR34387:SF2">
    <property type="entry name" value="SLR1258 PROTEIN"/>
    <property type="match status" value="1"/>
</dbReference>
<comment type="caution">
    <text evidence="1">The sequence shown here is derived from an EMBL/GenBank/DDBJ whole genome shotgun (WGS) entry which is preliminary data.</text>
</comment>
<name>A0A9D2IVK7_9FIRM</name>
<dbReference type="Gene3D" id="3.30.110.170">
    <property type="entry name" value="Protein of unknown function (DUF541), domain 1"/>
    <property type="match status" value="1"/>
</dbReference>
<evidence type="ECO:0000313" key="2">
    <source>
        <dbReference type="Proteomes" id="UP000824044"/>
    </source>
</evidence>
<dbReference type="GO" id="GO:0006974">
    <property type="term" value="P:DNA damage response"/>
    <property type="evidence" value="ECO:0007669"/>
    <property type="project" value="TreeGrafter"/>
</dbReference>